<evidence type="ECO:0000256" key="4">
    <source>
        <dbReference type="ARBA" id="ARBA00022692"/>
    </source>
</evidence>
<feature type="transmembrane region" description="Helical" evidence="7">
    <location>
        <begin position="62"/>
        <end position="82"/>
    </location>
</feature>
<dbReference type="GO" id="GO:0005886">
    <property type="term" value="C:plasma membrane"/>
    <property type="evidence" value="ECO:0007669"/>
    <property type="project" value="UniProtKB-SubCell"/>
</dbReference>
<keyword evidence="6 7" id="KW-0472">Membrane</keyword>
<dbReference type="InterPro" id="IPR051393">
    <property type="entry name" value="ABC_transporter_permease"/>
</dbReference>
<proteinExistence type="inferred from homology"/>
<sequence>MAIPALLVYALFYLYPTLTNLRYAFSEWDGLQEAKFIGFKNFTRSLTNDDTFYKVLGNNIEFTGLVVIFQTALSLLFAIFLLKNTRASVALRTLYFFPTILSSVSVAMVWQFLYEPNLGPLNVFLNSIGLDFLALNWLGSETITLRAVAFTQVWFHTGQMMVVYIAGLQQIPQELYEAAEVDGATRWQQFKSVTWPMALPTTAVVMAYTTIQSFRAFDLIYAMTQGGPNNSSSILVTLIYLTAFNEYRFGYAATQSIYLIVFILVLTAIQRRLLRTRY</sequence>
<keyword evidence="3" id="KW-1003">Cell membrane</keyword>
<dbReference type="PANTHER" id="PTHR30193:SF37">
    <property type="entry name" value="INNER MEMBRANE ABC TRANSPORTER PERMEASE PROTEIN YCJO"/>
    <property type="match status" value="1"/>
</dbReference>
<reference evidence="9 10" key="1">
    <citation type="submission" date="2015-10" db="EMBL/GenBank/DDBJ databases">
        <title>Metagenome-Assembled Genomes uncover a global brackish microbiome.</title>
        <authorList>
            <person name="Hugerth L.W."/>
            <person name="Larsson J."/>
            <person name="Alneberg J."/>
            <person name="Lindh M.V."/>
            <person name="Legrand C."/>
            <person name="Pinhassi J."/>
            <person name="Andersson A.F."/>
        </authorList>
    </citation>
    <scope>NUCLEOTIDE SEQUENCE [LARGE SCALE GENOMIC DNA]</scope>
    <source>
        <strain evidence="9">BACL2 MAG-120802-bin41</strain>
    </source>
</reference>
<evidence type="ECO:0000313" key="9">
    <source>
        <dbReference type="EMBL" id="KRO31314.1"/>
    </source>
</evidence>
<comment type="similarity">
    <text evidence="7">Belongs to the binding-protein-dependent transport system permease family.</text>
</comment>
<feature type="transmembrane region" description="Helical" evidence="7">
    <location>
        <begin position="94"/>
        <end position="113"/>
    </location>
</feature>
<comment type="caution">
    <text evidence="9">The sequence shown here is derived from an EMBL/GenBank/DDBJ whole genome shotgun (WGS) entry which is preliminary data.</text>
</comment>
<evidence type="ECO:0000256" key="7">
    <source>
        <dbReference type="RuleBase" id="RU363032"/>
    </source>
</evidence>
<name>A0A0R2P2U5_9ACTN</name>
<organism evidence="9 10">
    <name type="scientific">Actinobacteria bacterium BACL2 MAG-120802-bin41</name>
    <dbReference type="NCBI Taxonomy" id="1655568"/>
    <lineage>
        <taxon>Bacteria</taxon>
        <taxon>Bacillati</taxon>
        <taxon>Actinomycetota</taxon>
        <taxon>Actinomycetes</taxon>
        <taxon>Actinomycetes incertae sedis</taxon>
        <taxon>ac1 cluster</taxon>
    </lineage>
</organism>
<evidence type="ECO:0000313" key="10">
    <source>
        <dbReference type="Proteomes" id="UP000053941"/>
    </source>
</evidence>
<dbReference type="GO" id="GO:0055085">
    <property type="term" value="P:transmembrane transport"/>
    <property type="evidence" value="ECO:0007669"/>
    <property type="project" value="InterPro"/>
</dbReference>
<dbReference type="SUPFAM" id="SSF161098">
    <property type="entry name" value="MetI-like"/>
    <property type="match status" value="1"/>
</dbReference>
<dbReference type="AlphaFoldDB" id="A0A0R2P2U5"/>
<dbReference type="InterPro" id="IPR035906">
    <property type="entry name" value="MetI-like_sf"/>
</dbReference>
<evidence type="ECO:0000256" key="5">
    <source>
        <dbReference type="ARBA" id="ARBA00022989"/>
    </source>
</evidence>
<evidence type="ECO:0000256" key="2">
    <source>
        <dbReference type="ARBA" id="ARBA00022448"/>
    </source>
</evidence>
<comment type="subcellular location">
    <subcellularLocation>
        <location evidence="1 7">Cell membrane</location>
        <topology evidence="1 7">Multi-pass membrane protein</topology>
    </subcellularLocation>
</comment>
<keyword evidence="5 7" id="KW-1133">Transmembrane helix</keyword>
<keyword evidence="2 7" id="KW-0813">Transport</keyword>
<dbReference type="Pfam" id="PF00528">
    <property type="entry name" value="BPD_transp_1"/>
    <property type="match status" value="1"/>
</dbReference>
<dbReference type="InterPro" id="IPR000515">
    <property type="entry name" value="MetI-like"/>
</dbReference>
<evidence type="ECO:0000256" key="1">
    <source>
        <dbReference type="ARBA" id="ARBA00004651"/>
    </source>
</evidence>
<gene>
    <name evidence="9" type="ORF">ABR60_04140</name>
</gene>
<protein>
    <submittedName>
        <fullName evidence="9">ABC transporter permease</fullName>
    </submittedName>
</protein>
<feature type="transmembrane region" description="Helical" evidence="7">
    <location>
        <begin position="249"/>
        <end position="269"/>
    </location>
</feature>
<feature type="domain" description="ABC transmembrane type-1" evidence="8">
    <location>
        <begin position="56"/>
        <end position="270"/>
    </location>
</feature>
<evidence type="ECO:0000259" key="8">
    <source>
        <dbReference type="PROSITE" id="PS50928"/>
    </source>
</evidence>
<dbReference type="Proteomes" id="UP000053941">
    <property type="component" value="Unassembled WGS sequence"/>
</dbReference>
<dbReference type="PANTHER" id="PTHR30193">
    <property type="entry name" value="ABC TRANSPORTER PERMEASE PROTEIN"/>
    <property type="match status" value="1"/>
</dbReference>
<keyword evidence="4 7" id="KW-0812">Transmembrane</keyword>
<evidence type="ECO:0000256" key="6">
    <source>
        <dbReference type="ARBA" id="ARBA00023136"/>
    </source>
</evidence>
<accession>A0A0R2P2U5</accession>
<dbReference type="Gene3D" id="1.10.3720.10">
    <property type="entry name" value="MetI-like"/>
    <property type="match status" value="1"/>
</dbReference>
<evidence type="ECO:0000256" key="3">
    <source>
        <dbReference type="ARBA" id="ARBA00022475"/>
    </source>
</evidence>
<dbReference type="CDD" id="cd06261">
    <property type="entry name" value="TM_PBP2"/>
    <property type="match status" value="1"/>
</dbReference>
<dbReference type="EMBL" id="LIAS01000006">
    <property type="protein sequence ID" value="KRO31314.1"/>
    <property type="molecule type" value="Genomic_DNA"/>
</dbReference>
<dbReference type="PROSITE" id="PS50928">
    <property type="entry name" value="ABC_TM1"/>
    <property type="match status" value="1"/>
</dbReference>